<feature type="chain" id="PRO_5046499882" description="Secreted protein" evidence="2">
    <location>
        <begin position="31"/>
        <end position="110"/>
    </location>
</feature>
<feature type="compositionally biased region" description="Basic and acidic residues" evidence="1">
    <location>
        <begin position="29"/>
        <end position="39"/>
    </location>
</feature>
<reference evidence="3 4" key="1">
    <citation type="submission" date="2023-09" db="EMBL/GenBank/DDBJ databases">
        <authorList>
            <person name="Wang M."/>
        </authorList>
    </citation>
    <scope>NUCLEOTIDE SEQUENCE [LARGE SCALE GENOMIC DNA]</scope>
    <source>
        <strain evidence="3">GT-2023</strain>
        <tissue evidence="3">Liver</tissue>
    </source>
</reference>
<comment type="caution">
    <text evidence="3">The sequence shown here is derived from an EMBL/GenBank/DDBJ whole genome shotgun (WGS) entry which is preliminary data.</text>
</comment>
<organism evidence="3 4">
    <name type="scientific">Cirrhinus molitorella</name>
    <name type="common">mud carp</name>
    <dbReference type="NCBI Taxonomy" id="172907"/>
    <lineage>
        <taxon>Eukaryota</taxon>
        <taxon>Metazoa</taxon>
        <taxon>Chordata</taxon>
        <taxon>Craniata</taxon>
        <taxon>Vertebrata</taxon>
        <taxon>Euteleostomi</taxon>
        <taxon>Actinopterygii</taxon>
        <taxon>Neopterygii</taxon>
        <taxon>Teleostei</taxon>
        <taxon>Ostariophysi</taxon>
        <taxon>Cypriniformes</taxon>
        <taxon>Cyprinidae</taxon>
        <taxon>Labeoninae</taxon>
        <taxon>Labeonini</taxon>
        <taxon>Cirrhinus</taxon>
    </lineage>
</organism>
<accession>A0ABR3N3G7</accession>
<name>A0ABR3N3G7_9TELE</name>
<dbReference type="Proteomes" id="UP001558613">
    <property type="component" value="Unassembled WGS sequence"/>
</dbReference>
<proteinExistence type="predicted"/>
<protein>
    <recommendedName>
        <fullName evidence="5">Secreted protein</fullName>
    </recommendedName>
</protein>
<evidence type="ECO:0008006" key="5">
    <source>
        <dbReference type="Google" id="ProtNLM"/>
    </source>
</evidence>
<keyword evidence="4" id="KW-1185">Reference proteome</keyword>
<evidence type="ECO:0000256" key="2">
    <source>
        <dbReference type="SAM" id="SignalP"/>
    </source>
</evidence>
<evidence type="ECO:0000256" key="1">
    <source>
        <dbReference type="SAM" id="MobiDB-lite"/>
    </source>
</evidence>
<feature type="region of interest" description="Disordered" evidence="1">
    <location>
        <begin position="29"/>
        <end position="50"/>
    </location>
</feature>
<evidence type="ECO:0000313" key="3">
    <source>
        <dbReference type="EMBL" id="KAL1271366.1"/>
    </source>
</evidence>
<feature type="signal peptide" evidence="2">
    <location>
        <begin position="1"/>
        <end position="30"/>
    </location>
</feature>
<gene>
    <name evidence="3" type="ORF">QQF64_030382</name>
</gene>
<dbReference type="EMBL" id="JAYMGO010000007">
    <property type="protein sequence ID" value="KAL1271366.1"/>
    <property type="molecule type" value="Genomic_DNA"/>
</dbReference>
<evidence type="ECO:0000313" key="4">
    <source>
        <dbReference type="Proteomes" id="UP001558613"/>
    </source>
</evidence>
<sequence>MRSAHLSAAQSRPLTIVLVLLGSCAPPREARLRSAERPRSPPGGRGGPLRAHRCAAVFKLRQPLMHLLTSSSSQLPTRGTSAEHKLHTLSSLCVALSQSHIHFLSWPVCV</sequence>
<keyword evidence="2" id="KW-0732">Signal</keyword>
<dbReference type="PROSITE" id="PS51257">
    <property type="entry name" value="PROKAR_LIPOPROTEIN"/>
    <property type="match status" value="1"/>
</dbReference>